<dbReference type="PRINTS" id="PR00455">
    <property type="entry name" value="HTHTETR"/>
</dbReference>
<dbReference type="PANTHER" id="PTHR30055">
    <property type="entry name" value="HTH-TYPE TRANSCRIPTIONAL REGULATOR RUTR"/>
    <property type="match status" value="1"/>
</dbReference>
<reference evidence="2" key="1">
    <citation type="journal article" date="2021" name="Nat. Microbiol.">
        <title>Cocultivation of an ultrasmall environmental parasitic bacterium with lytic ability against bacteria associated with wastewater foams.</title>
        <authorList>
            <person name="Batinovic S."/>
            <person name="Rose J.J.A."/>
            <person name="Ratcliffe J."/>
            <person name="Seviour R.J."/>
            <person name="Petrovski S."/>
        </authorList>
    </citation>
    <scope>NUCLEOTIDE SEQUENCE</scope>
    <source>
        <strain evidence="2">CON44</strain>
    </source>
</reference>
<proteinExistence type="predicted"/>
<dbReference type="PANTHER" id="PTHR30055:SF226">
    <property type="entry name" value="HTH-TYPE TRANSCRIPTIONAL REGULATOR PKSA"/>
    <property type="match status" value="1"/>
</dbReference>
<organism evidence="2">
    <name type="scientific">Gordonia amarae</name>
    <dbReference type="NCBI Taxonomy" id="36821"/>
    <lineage>
        <taxon>Bacteria</taxon>
        <taxon>Bacillati</taxon>
        <taxon>Actinomycetota</taxon>
        <taxon>Actinomycetes</taxon>
        <taxon>Mycobacteriales</taxon>
        <taxon>Gordoniaceae</taxon>
        <taxon>Gordonia</taxon>
    </lineage>
</organism>
<name>A0A857L443_9ACTN</name>
<evidence type="ECO:0000313" key="2">
    <source>
        <dbReference type="EMBL" id="QHN41785.1"/>
    </source>
</evidence>
<evidence type="ECO:0000256" key="1">
    <source>
        <dbReference type="ARBA" id="ARBA00023125"/>
    </source>
</evidence>
<dbReference type="GO" id="GO:0003700">
    <property type="term" value="F:DNA-binding transcription factor activity"/>
    <property type="evidence" value="ECO:0007669"/>
    <property type="project" value="TreeGrafter"/>
</dbReference>
<gene>
    <name evidence="2" type="ORF">GII30_03970</name>
</gene>
<dbReference type="Gene3D" id="1.10.357.10">
    <property type="entry name" value="Tetracycline Repressor, domain 2"/>
    <property type="match status" value="1"/>
</dbReference>
<dbReference type="InterPro" id="IPR001647">
    <property type="entry name" value="HTH_TetR"/>
</dbReference>
<sequence length="218" mass="24129">MHVVAESIRLFAERGYESTTVDQIAEAAGVSRRTLFRQFRSKEDVIFADHEALLAGVAQRLADSDGDPYEAVCAAAASVFEHFRSALDLAVRRYRVVAEVPALRERELITTYRYQREFEDHLRARLPGVTPERLVAFAAAVTGVHNYLLRTMLRGDESATTARLHAELALVRRSLAPSADPGGADEPPADRRVTVVTYPAGTSPEDVARQVARQLREA</sequence>
<accession>A0A857L443</accession>
<dbReference type="SUPFAM" id="SSF46689">
    <property type="entry name" value="Homeodomain-like"/>
    <property type="match status" value="1"/>
</dbReference>
<protein>
    <submittedName>
        <fullName evidence="2">TetR family transcriptional regulator</fullName>
    </submittedName>
</protein>
<keyword evidence="1" id="KW-0238">DNA-binding</keyword>
<dbReference type="InterPro" id="IPR009057">
    <property type="entry name" value="Homeodomain-like_sf"/>
</dbReference>
<dbReference type="GO" id="GO:0000976">
    <property type="term" value="F:transcription cis-regulatory region binding"/>
    <property type="evidence" value="ECO:0007669"/>
    <property type="project" value="TreeGrafter"/>
</dbReference>
<dbReference type="Pfam" id="PF00440">
    <property type="entry name" value="TetR_N"/>
    <property type="match status" value="1"/>
</dbReference>
<dbReference type="PROSITE" id="PS50977">
    <property type="entry name" value="HTH_TETR_2"/>
    <property type="match status" value="1"/>
</dbReference>
<dbReference type="InterPro" id="IPR050109">
    <property type="entry name" value="HTH-type_TetR-like_transc_reg"/>
</dbReference>
<dbReference type="EMBL" id="CP045810">
    <property type="protein sequence ID" value="QHN41785.1"/>
    <property type="molecule type" value="Genomic_DNA"/>
</dbReference>
<dbReference type="AlphaFoldDB" id="A0A857L443"/>